<reference evidence="5 6" key="1">
    <citation type="journal article" date="2018" name="MBio">
        <title>Comparative Genomics Reveals the Core Gene Toolbox for the Fungus-Insect Symbiosis.</title>
        <authorList>
            <person name="Wang Y."/>
            <person name="Stata M."/>
            <person name="Wang W."/>
            <person name="Stajich J.E."/>
            <person name="White M.M."/>
            <person name="Moncalvo J.M."/>
        </authorList>
    </citation>
    <scope>NUCLEOTIDE SEQUENCE [LARGE SCALE GENOMIC DNA]</scope>
    <source>
        <strain evidence="5 6">AUS-126-30</strain>
    </source>
</reference>
<evidence type="ECO:0000256" key="2">
    <source>
        <dbReference type="ARBA" id="ARBA00006727"/>
    </source>
</evidence>
<comment type="subcellular location">
    <subcellularLocation>
        <location evidence="1">Membrane</location>
        <topology evidence="1">Multi-pass membrane protein</topology>
    </subcellularLocation>
</comment>
<feature type="transmembrane region" description="Helical" evidence="3">
    <location>
        <begin position="82"/>
        <end position="100"/>
    </location>
</feature>
<evidence type="ECO:0000256" key="3">
    <source>
        <dbReference type="SAM" id="Phobius"/>
    </source>
</evidence>
<keyword evidence="6" id="KW-1185">Reference proteome</keyword>
<dbReference type="GO" id="GO:0022857">
    <property type="term" value="F:transmembrane transporter activity"/>
    <property type="evidence" value="ECO:0007669"/>
    <property type="project" value="InterPro"/>
</dbReference>
<feature type="transmembrane region" description="Helical" evidence="3">
    <location>
        <begin position="332"/>
        <end position="355"/>
    </location>
</feature>
<evidence type="ECO:0000313" key="6">
    <source>
        <dbReference type="Proteomes" id="UP000245591"/>
    </source>
</evidence>
<feature type="transmembrane region" description="Helical" evidence="3">
    <location>
        <begin position="241"/>
        <end position="264"/>
    </location>
</feature>
<dbReference type="GO" id="GO:0016020">
    <property type="term" value="C:membrane"/>
    <property type="evidence" value="ECO:0007669"/>
    <property type="project" value="UniProtKB-SubCell"/>
</dbReference>
<proteinExistence type="inferred from homology"/>
<gene>
    <name evidence="5" type="ORF">BB558_000238</name>
</gene>
<dbReference type="PANTHER" id="PTHR11360">
    <property type="entry name" value="MONOCARBOXYLATE TRANSPORTER"/>
    <property type="match status" value="1"/>
</dbReference>
<sequence length="431" mass="47249">MNSNVAESSNSQSTKDIEYIPNTSKDIQETICEIPPDKGYAWLMLIAGVLNYMVSFGSISSFCVLETYYVLNMFPGISKLNVSLISTIGISSMYVGGILGQPLIARFGLSGANCIGSFIGAIGIFFASFCTEIWQLVITQGLIFGIGSSIVMNVSLLIPSLWFEKYLGLALGTVISGSSLGTFILYPITTAALKAFGIQWTLRLLSLTFLLFTGFGSVLIKPRKEFFASKKIINLKHLKDPITVLLCASYFIFQMGFILIVLYFPLSVIALGKSSYYAAKLSTIFGVSSALGRILSGCLANRFGCINIIMFSHAVVGTVMILIWGLGKSVEVYIVAYILMGIFSVPYFVLGRVIIAKRYPSNYVSQVNGLMSLMMGIAVLIIVPVAGVAFDVKKYEIISWVKFISGFFYLLTVFILILLRIYLKPSLDHKI</sequence>
<dbReference type="Gene3D" id="1.20.1250.20">
    <property type="entry name" value="MFS general substrate transporter like domains"/>
    <property type="match status" value="2"/>
</dbReference>
<keyword evidence="3" id="KW-0472">Membrane</keyword>
<feature type="domain" description="Major facilitator superfamily (MFS) profile" evidence="4">
    <location>
        <begin position="242"/>
        <end position="431"/>
    </location>
</feature>
<protein>
    <recommendedName>
        <fullName evidence="4">Major facilitator superfamily (MFS) profile domain-containing protein</fullName>
    </recommendedName>
</protein>
<feature type="transmembrane region" description="Helical" evidence="3">
    <location>
        <begin position="40"/>
        <end position="62"/>
    </location>
</feature>
<dbReference type="InterPro" id="IPR036259">
    <property type="entry name" value="MFS_trans_sf"/>
</dbReference>
<name>A0A2U1JEZ7_SMIAN</name>
<dbReference type="InterPro" id="IPR011701">
    <property type="entry name" value="MFS"/>
</dbReference>
<feature type="transmembrane region" description="Helical" evidence="3">
    <location>
        <begin position="276"/>
        <end position="296"/>
    </location>
</feature>
<feature type="transmembrane region" description="Helical" evidence="3">
    <location>
        <begin position="400"/>
        <end position="423"/>
    </location>
</feature>
<feature type="transmembrane region" description="Helical" evidence="3">
    <location>
        <begin position="200"/>
        <end position="220"/>
    </location>
</feature>
<evidence type="ECO:0000313" key="5">
    <source>
        <dbReference type="EMBL" id="PWA03584.1"/>
    </source>
</evidence>
<keyword evidence="3" id="KW-1133">Transmembrane helix</keyword>
<feature type="transmembrane region" description="Helical" evidence="3">
    <location>
        <begin position="308"/>
        <end position="326"/>
    </location>
</feature>
<dbReference type="SUPFAM" id="SSF103473">
    <property type="entry name" value="MFS general substrate transporter"/>
    <property type="match status" value="1"/>
</dbReference>
<evidence type="ECO:0000259" key="4">
    <source>
        <dbReference type="PROSITE" id="PS50850"/>
    </source>
</evidence>
<feature type="transmembrane region" description="Helical" evidence="3">
    <location>
        <begin position="107"/>
        <end position="127"/>
    </location>
</feature>
<dbReference type="PANTHER" id="PTHR11360:SF284">
    <property type="entry name" value="EG:103B4.3 PROTEIN-RELATED"/>
    <property type="match status" value="1"/>
</dbReference>
<comment type="similarity">
    <text evidence="2">Belongs to the major facilitator superfamily. Monocarboxylate porter (TC 2.A.1.13) family.</text>
</comment>
<dbReference type="AlphaFoldDB" id="A0A2U1JEZ7"/>
<feature type="transmembrane region" description="Helical" evidence="3">
    <location>
        <begin position="133"/>
        <end position="154"/>
    </location>
</feature>
<dbReference type="InterPro" id="IPR050327">
    <property type="entry name" value="Proton-linked_MCT"/>
</dbReference>
<comment type="caution">
    <text evidence="5">The sequence shown here is derived from an EMBL/GenBank/DDBJ whole genome shotgun (WGS) entry which is preliminary data.</text>
</comment>
<keyword evidence="3" id="KW-0812">Transmembrane</keyword>
<evidence type="ECO:0000256" key="1">
    <source>
        <dbReference type="ARBA" id="ARBA00004141"/>
    </source>
</evidence>
<dbReference type="InterPro" id="IPR020846">
    <property type="entry name" value="MFS_dom"/>
</dbReference>
<dbReference type="Proteomes" id="UP000245591">
    <property type="component" value="Unassembled WGS sequence"/>
</dbReference>
<dbReference type="PROSITE" id="PS50850">
    <property type="entry name" value="MFS"/>
    <property type="match status" value="1"/>
</dbReference>
<dbReference type="Pfam" id="PF07690">
    <property type="entry name" value="MFS_1"/>
    <property type="match status" value="1"/>
</dbReference>
<organism evidence="5 6">
    <name type="scientific">Smittium angustum</name>
    <dbReference type="NCBI Taxonomy" id="133377"/>
    <lineage>
        <taxon>Eukaryota</taxon>
        <taxon>Fungi</taxon>
        <taxon>Fungi incertae sedis</taxon>
        <taxon>Zoopagomycota</taxon>
        <taxon>Kickxellomycotina</taxon>
        <taxon>Harpellomycetes</taxon>
        <taxon>Harpellales</taxon>
        <taxon>Legeriomycetaceae</taxon>
        <taxon>Smittium</taxon>
    </lineage>
</organism>
<accession>A0A2U1JEZ7</accession>
<feature type="transmembrane region" description="Helical" evidence="3">
    <location>
        <begin position="367"/>
        <end position="388"/>
    </location>
</feature>
<dbReference type="EMBL" id="MBFU01000011">
    <property type="protein sequence ID" value="PWA03584.1"/>
    <property type="molecule type" value="Genomic_DNA"/>
</dbReference>
<feature type="transmembrane region" description="Helical" evidence="3">
    <location>
        <begin position="166"/>
        <end position="188"/>
    </location>
</feature>